<proteinExistence type="predicted"/>
<comment type="caution">
    <text evidence="1">The sequence shown here is derived from an EMBL/GenBank/DDBJ whole genome shotgun (WGS) entry which is preliminary data.</text>
</comment>
<evidence type="ECO:0000313" key="1">
    <source>
        <dbReference type="EMBL" id="KAI8011702.1"/>
    </source>
</evidence>
<dbReference type="Proteomes" id="UP001060215">
    <property type="component" value="Chromosome 5"/>
</dbReference>
<protein>
    <submittedName>
        <fullName evidence="1">Ubiquitin carboxyl-terminal hydrolase 25</fullName>
    </submittedName>
</protein>
<dbReference type="EMBL" id="CM045762">
    <property type="protein sequence ID" value="KAI8011702.1"/>
    <property type="molecule type" value="Genomic_DNA"/>
</dbReference>
<name>A0ACC0HDP1_9ERIC</name>
<keyword evidence="2" id="KW-1185">Reference proteome</keyword>
<gene>
    <name evidence="1" type="ORF">LOK49_LG06G00940</name>
</gene>
<organism evidence="1 2">
    <name type="scientific">Camellia lanceoleosa</name>
    <dbReference type="NCBI Taxonomy" id="1840588"/>
    <lineage>
        <taxon>Eukaryota</taxon>
        <taxon>Viridiplantae</taxon>
        <taxon>Streptophyta</taxon>
        <taxon>Embryophyta</taxon>
        <taxon>Tracheophyta</taxon>
        <taxon>Spermatophyta</taxon>
        <taxon>Magnoliopsida</taxon>
        <taxon>eudicotyledons</taxon>
        <taxon>Gunneridae</taxon>
        <taxon>Pentapetalae</taxon>
        <taxon>asterids</taxon>
        <taxon>Ericales</taxon>
        <taxon>Theaceae</taxon>
        <taxon>Camellia</taxon>
    </lineage>
</organism>
<sequence>MNSCLRIFAEHFRFGRQEDAHEFLRYVIDACHNTCLRLKKLQQRRKGGGGDDEGFGGGTVVKEIFGGALQSQVKCLNCGAESNKVDEIMDISLDVLHNNSLKESMQKFFQAEKLVTARKQMSLLQAPNVLVIQLKRFEGVFGGKIDKAIAFEEVLVLSSYMCKASKDTHVEYKLFGTIVHSGFSPDSGHYYAYIKDAMGRWYCCNDSYVKLSNLQEVLSEKVYILFFSCTKQRPGPANTALACNGVKSQECNGSDTSKSQKVGHSGKAVYTKQSVDHSFESDNLTRCRGPGNTALISNGVKSQECNGSDAAKGQKIAHSGKAVCAKQSVDHSFENNKLSRCPGPANTALASNRVKFQECNGSDVSKGQKVAHSEKAVYAKQSVDHSFENNNLTRCPGPANTALPSDGVKSECNGSDASKGQKVSHSEKEVHTKQSVNHFFENDNLTRSEDNKVPFSGEANLSSFGKSSAKRFPASGNNGNNGNNGEKGEKNMSSSKVNFNGNNGDVKASISAEKGEKNMSSSNGNGVTKSKTVEAIDNGNIQSFALANGNGKTKSMPADSVEAGIPEDNHGRNGVTTGTVANKQELKNGGVNCPSDISGLKRKFQDEDSCTLLTKDAHSQAKLEDFKEVLLKEASSGLRSCGWTEEVHRWMWSRKKVCSREASDTATNGAELKKMLMSEAKQIYISQIPESLKENLINHLRSFTWVYDAGRKIWSTKGEEQEVAKKEFIDTLKVLEERALGDRPYFGGDKFGFVDVVLIPFYSWFYAYEACGNFSIEAECPKLISWAKRCMERESVAKTLPDPHRVRSFVLEHKKRHGVE</sequence>
<evidence type="ECO:0000313" key="2">
    <source>
        <dbReference type="Proteomes" id="UP001060215"/>
    </source>
</evidence>
<accession>A0ACC0HDP1</accession>
<reference evidence="1 2" key="1">
    <citation type="journal article" date="2022" name="Plant J.">
        <title>Chromosome-level genome of Camellia lanceoleosa provides a valuable resource for understanding genome evolution and self-incompatibility.</title>
        <authorList>
            <person name="Gong W."/>
            <person name="Xiao S."/>
            <person name="Wang L."/>
            <person name="Liao Z."/>
            <person name="Chang Y."/>
            <person name="Mo W."/>
            <person name="Hu G."/>
            <person name="Li W."/>
            <person name="Zhao G."/>
            <person name="Zhu H."/>
            <person name="Hu X."/>
            <person name="Ji K."/>
            <person name="Xiang X."/>
            <person name="Song Q."/>
            <person name="Yuan D."/>
            <person name="Jin S."/>
            <person name="Zhang L."/>
        </authorList>
    </citation>
    <scope>NUCLEOTIDE SEQUENCE [LARGE SCALE GENOMIC DNA]</scope>
    <source>
        <strain evidence="1">SQ_2022a</strain>
    </source>
</reference>
<keyword evidence="1" id="KW-0378">Hydrolase</keyword>